<dbReference type="CDD" id="cd07438">
    <property type="entry name" value="PHP_HisPPase_AMP"/>
    <property type="match status" value="1"/>
</dbReference>
<sequence length="284" mass="30957">MNADLHIHTTASDGSDRPEEIVRKALRLGLGAIAVSDHDTMAGVTEAQRAAKDFKIEVLPGIEINTYFQGREIHVLGYLIDPKNQLFLAKLAELQQERLVRTKKMIAKLKQLNINISLDQVMAYAQGGSIGRPHVAEAMIEAGYVSSKEEAFDKFIGAGKPAFVPREQLTPLGAIKLITAAGGVPVLAHPGLAKIDDQIPTLVAAGLKGLEVWHPKHDYLMVEHYYKLAQKYNLVQTGGSDYHGPGHSTGNQLGAATAPMSTVQKLKDLSIIKDFSFAEKCKER</sequence>
<dbReference type="InterPro" id="IPR003141">
    <property type="entry name" value="Pol/His_phosphatase_N"/>
</dbReference>
<dbReference type="PANTHER" id="PTHR42924">
    <property type="entry name" value="EXONUCLEASE"/>
    <property type="match status" value="1"/>
</dbReference>
<organism evidence="2 3">
    <name type="scientific">Desulfotomaculum nigrificans (strain DSM 14880 / VKM B-2319 / CO-1-SRB)</name>
    <name type="common">Desulfotomaculum carboxydivorans</name>
    <dbReference type="NCBI Taxonomy" id="868595"/>
    <lineage>
        <taxon>Bacteria</taxon>
        <taxon>Bacillati</taxon>
        <taxon>Bacillota</taxon>
        <taxon>Clostridia</taxon>
        <taxon>Eubacteriales</taxon>
        <taxon>Desulfotomaculaceae</taxon>
        <taxon>Desulfotomaculum</taxon>
    </lineage>
</organism>
<accession>F6B5Y3</accession>
<dbReference type="HOGENOM" id="CLU_067347_1_0_9"/>
<evidence type="ECO:0000313" key="2">
    <source>
        <dbReference type="EMBL" id="AEF94302.1"/>
    </source>
</evidence>
<dbReference type="Gene3D" id="3.20.20.140">
    <property type="entry name" value="Metal-dependent hydrolases"/>
    <property type="match status" value="1"/>
</dbReference>
<dbReference type="GO" id="GO:0004534">
    <property type="term" value="F:5'-3' RNA exonuclease activity"/>
    <property type="evidence" value="ECO:0007669"/>
    <property type="project" value="TreeGrafter"/>
</dbReference>
<gene>
    <name evidence="2" type="ordered locus">Desca_1447</name>
</gene>
<dbReference type="RefSeq" id="WP_003541321.1">
    <property type="nucleotide sequence ID" value="NC_015565.1"/>
</dbReference>
<dbReference type="Pfam" id="PF02811">
    <property type="entry name" value="PHP"/>
    <property type="match status" value="1"/>
</dbReference>
<dbReference type="SMART" id="SM00481">
    <property type="entry name" value="POLIIIAc"/>
    <property type="match status" value="1"/>
</dbReference>
<dbReference type="InterPro" id="IPR004013">
    <property type="entry name" value="PHP_dom"/>
</dbReference>
<evidence type="ECO:0000259" key="1">
    <source>
        <dbReference type="SMART" id="SM00481"/>
    </source>
</evidence>
<dbReference type="eggNOG" id="COG0613">
    <property type="taxonomic scope" value="Bacteria"/>
</dbReference>
<feature type="domain" description="Polymerase/histidinol phosphatase N-terminal" evidence="1">
    <location>
        <begin position="3"/>
        <end position="68"/>
    </location>
</feature>
<protein>
    <submittedName>
        <fullName evidence="2">PHP domain protein</fullName>
    </submittedName>
</protein>
<reference evidence="2" key="1">
    <citation type="submission" date="2011-05" db="EMBL/GenBank/DDBJ databases">
        <title>Complete sequence of Desulfotomaculum carboxydivorans CO-1-SRB.</title>
        <authorList>
            <consortium name="US DOE Joint Genome Institute"/>
            <person name="Lucas S."/>
            <person name="Han J."/>
            <person name="Lapidus A."/>
            <person name="Cheng J.-F."/>
            <person name="Goodwin L."/>
            <person name="Pitluck S."/>
            <person name="Peters L."/>
            <person name="Mikhailova N."/>
            <person name="Lu M."/>
            <person name="Han C."/>
            <person name="Tapia R."/>
            <person name="Land M."/>
            <person name="Hauser L."/>
            <person name="Kyrpides N."/>
            <person name="Ivanova N."/>
            <person name="Pagani I."/>
            <person name="Stams A."/>
            <person name="Plugge C."/>
            <person name="Muyzer G."/>
            <person name="Kuever J."/>
            <person name="Parshina S."/>
            <person name="Ivanova A."/>
            <person name="Nazina T."/>
            <person name="Woyke T."/>
        </authorList>
    </citation>
    <scope>NUCLEOTIDE SEQUENCE [LARGE SCALE GENOMIC DNA]</scope>
    <source>
        <strain evidence="2">CO-1-SRB</strain>
    </source>
</reference>
<dbReference type="InterPro" id="IPR016195">
    <property type="entry name" value="Pol/histidinol_Pase-like"/>
</dbReference>
<dbReference type="EMBL" id="CP002736">
    <property type="protein sequence ID" value="AEF94302.1"/>
    <property type="molecule type" value="Genomic_DNA"/>
</dbReference>
<dbReference type="InterPro" id="IPR052018">
    <property type="entry name" value="PHP_domain"/>
</dbReference>
<evidence type="ECO:0000313" key="3">
    <source>
        <dbReference type="Proteomes" id="UP000009226"/>
    </source>
</evidence>
<dbReference type="SUPFAM" id="SSF89550">
    <property type="entry name" value="PHP domain-like"/>
    <property type="match status" value="1"/>
</dbReference>
<dbReference type="AlphaFoldDB" id="F6B5Y3"/>
<dbReference type="STRING" id="868595.Desca_1447"/>
<keyword evidence="3" id="KW-1185">Reference proteome</keyword>
<dbReference type="Proteomes" id="UP000009226">
    <property type="component" value="Chromosome"/>
</dbReference>
<dbReference type="KEGG" id="dca:Desca_1447"/>
<proteinExistence type="predicted"/>
<name>F6B5Y3_DESCC</name>
<dbReference type="Gene3D" id="1.10.150.650">
    <property type="match status" value="1"/>
</dbReference>
<dbReference type="PANTHER" id="PTHR42924:SF3">
    <property type="entry name" value="POLYMERASE_HISTIDINOL PHOSPHATASE N-TERMINAL DOMAIN-CONTAINING PROTEIN"/>
    <property type="match status" value="1"/>
</dbReference>
<dbReference type="GO" id="GO:0035312">
    <property type="term" value="F:5'-3' DNA exonuclease activity"/>
    <property type="evidence" value="ECO:0007669"/>
    <property type="project" value="TreeGrafter"/>
</dbReference>